<feature type="DNA-binding region" description="H-T-H motif" evidence="6">
    <location>
        <begin position="187"/>
        <end position="206"/>
    </location>
</feature>
<feature type="short sequence motif" description="Polymerase core binding" evidence="6">
    <location>
        <begin position="47"/>
        <end position="60"/>
    </location>
</feature>
<keyword evidence="6" id="KW-0346">Stress response</keyword>
<evidence type="ECO:0000256" key="4">
    <source>
        <dbReference type="ARBA" id="ARBA00023125"/>
    </source>
</evidence>
<comment type="activity regulation">
    <text evidence="6">Negatively regulated by the anti-sigma-I factor RsgI.</text>
</comment>
<accession>A0A8A0RN19</accession>
<reference evidence="8" key="1">
    <citation type="submission" date="2020-07" db="EMBL/GenBank/DDBJ databases">
        <title>Koleobacter methoxysyntrophicus gen. nov., sp. nov., a novel anaerobic bacterium isolated from deep subsurface oil field and proposal of Koleobacterales ord. nov. in the phylum Firmicutes.</title>
        <authorList>
            <person name="Sakamoto S."/>
            <person name="Tamaki H."/>
        </authorList>
    </citation>
    <scope>NUCLEOTIDE SEQUENCE</scope>
    <source>
        <strain evidence="8">NRmbB1</strain>
    </source>
</reference>
<dbReference type="InterPro" id="IPR014244">
    <property type="entry name" value="RNA_pol_sigma-I"/>
</dbReference>
<evidence type="ECO:0000259" key="7">
    <source>
        <dbReference type="Pfam" id="PF04542"/>
    </source>
</evidence>
<dbReference type="Gene3D" id="1.10.1740.10">
    <property type="match status" value="1"/>
</dbReference>
<dbReference type="InterPro" id="IPR013325">
    <property type="entry name" value="RNA_pol_sigma_r2"/>
</dbReference>
<feature type="domain" description="RNA polymerase sigma-70 region 2" evidence="7">
    <location>
        <begin position="22"/>
        <end position="92"/>
    </location>
</feature>
<evidence type="ECO:0000313" key="9">
    <source>
        <dbReference type="Proteomes" id="UP000662904"/>
    </source>
</evidence>
<proteinExistence type="inferred from homology"/>
<dbReference type="GO" id="GO:0006352">
    <property type="term" value="P:DNA-templated transcription initiation"/>
    <property type="evidence" value="ECO:0007669"/>
    <property type="project" value="UniProtKB-UniRule"/>
</dbReference>
<dbReference type="NCBIfam" id="TIGR02895">
    <property type="entry name" value="spore_sigI"/>
    <property type="match status" value="1"/>
</dbReference>
<comment type="subunit">
    <text evidence="6">Interacts with RsgI.</text>
</comment>
<keyword evidence="4 6" id="KW-0238">DNA-binding</keyword>
<keyword evidence="3 6" id="KW-0731">Sigma factor</keyword>
<gene>
    <name evidence="6 8" type="primary">sigI</name>
    <name evidence="8" type="ORF">H0A61_01583</name>
</gene>
<dbReference type="Proteomes" id="UP000662904">
    <property type="component" value="Chromosome"/>
</dbReference>
<comment type="function">
    <text evidence="6">Sigma factors are initiation factors that promote the attachment of RNA polymerase to specific initiation sites and are then released.</text>
</comment>
<keyword evidence="5 6" id="KW-0804">Transcription</keyword>
<dbReference type="GO" id="GO:0003677">
    <property type="term" value="F:DNA binding"/>
    <property type="evidence" value="ECO:0007669"/>
    <property type="project" value="UniProtKB-UniRule"/>
</dbReference>
<evidence type="ECO:0000256" key="2">
    <source>
        <dbReference type="ARBA" id="ARBA00023015"/>
    </source>
</evidence>
<dbReference type="SUPFAM" id="SSF88946">
    <property type="entry name" value="Sigma2 domain of RNA polymerase sigma factors"/>
    <property type="match status" value="1"/>
</dbReference>
<dbReference type="KEGG" id="kme:H0A61_01583"/>
<keyword evidence="1 6" id="KW-0963">Cytoplasm</keyword>
<dbReference type="HAMAP" id="MF_02064">
    <property type="entry name" value="Sigma70_SigI"/>
    <property type="match status" value="1"/>
</dbReference>
<sequence>MDKNTELALQAKNSPYIRNSFIQEHRNFILKISSLICRRQLDWANDDELSVALIAFNEAIDSYDRSSGKEFLNYAKIVIRNRLVDYFRKESKCTHISLESDEDSEISTYTLKKSMELYQIETENQNMAFEVMAFSEILSRYGITIEDLTSNSPTHRKTRFQLMNLALLISQHPQMVEKFKRNKQLPAKDICTITKTNKRLLERWRKYIVAMLVVLTHDELSGFRSYIFSERRGK</sequence>
<dbReference type="EMBL" id="CP059066">
    <property type="protein sequence ID" value="QSQ09224.1"/>
    <property type="molecule type" value="Genomic_DNA"/>
</dbReference>
<evidence type="ECO:0000256" key="5">
    <source>
        <dbReference type="ARBA" id="ARBA00023163"/>
    </source>
</evidence>
<keyword evidence="9" id="KW-1185">Reference proteome</keyword>
<dbReference type="Pfam" id="PF04542">
    <property type="entry name" value="Sigma70_r2"/>
    <property type="match status" value="1"/>
</dbReference>
<comment type="subcellular location">
    <subcellularLocation>
        <location evidence="6">Cytoplasm</location>
    </subcellularLocation>
</comment>
<evidence type="ECO:0000256" key="3">
    <source>
        <dbReference type="ARBA" id="ARBA00023082"/>
    </source>
</evidence>
<name>A0A8A0RN19_9FIRM</name>
<dbReference type="GO" id="GO:0005737">
    <property type="term" value="C:cytoplasm"/>
    <property type="evidence" value="ECO:0007669"/>
    <property type="project" value="UniProtKB-SubCell"/>
</dbReference>
<evidence type="ECO:0000313" key="8">
    <source>
        <dbReference type="EMBL" id="QSQ09224.1"/>
    </source>
</evidence>
<dbReference type="GO" id="GO:0016987">
    <property type="term" value="F:sigma factor activity"/>
    <property type="evidence" value="ECO:0007669"/>
    <property type="project" value="UniProtKB-UniRule"/>
</dbReference>
<evidence type="ECO:0000256" key="6">
    <source>
        <dbReference type="HAMAP-Rule" id="MF_02064"/>
    </source>
</evidence>
<organism evidence="8 9">
    <name type="scientific">Koleobacter methoxysyntrophicus</name>
    <dbReference type="NCBI Taxonomy" id="2751313"/>
    <lineage>
        <taxon>Bacteria</taxon>
        <taxon>Bacillati</taxon>
        <taxon>Bacillota</taxon>
        <taxon>Clostridia</taxon>
        <taxon>Koleobacterales</taxon>
        <taxon>Koleobacteraceae</taxon>
        <taxon>Koleobacter</taxon>
    </lineage>
</organism>
<dbReference type="RefSeq" id="WP_206706582.1">
    <property type="nucleotide sequence ID" value="NZ_CP059066.1"/>
</dbReference>
<evidence type="ECO:0000256" key="1">
    <source>
        <dbReference type="ARBA" id="ARBA00022490"/>
    </source>
</evidence>
<dbReference type="InterPro" id="IPR007627">
    <property type="entry name" value="RNA_pol_sigma70_r2"/>
</dbReference>
<dbReference type="PIRSF" id="PIRSF038953">
    <property type="entry name" value="SigI"/>
    <property type="match status" value="1"/>
</dbReference>
<comment type="similarity">
    <text evidence="6">Belongs to the sigma-70 factor family. SigI subfamily.</text>
</comment>
<keyword evidence="2 6" id="KW-0805">Transcription regulation</keyword>
<dbReference type="AlphaFoldDB" id="A0A8A0RN19"/>
<protein>
    <recommendedName>
        <fullName evidence="6">RNA polymerase sigma factor SigI</fullName>
    </recommendedName>
</protein>